<keyword evidence="1" id="KW-1133">Transmembrane helix</keyword>
<reference evidence="2 3" key="1">
    <citation type="submission" date="2016-10" db="EMBL/GenBank/DDBJ databases">
        <authorList>
            <person name="de Groot N.N."/>
        </authorList>
    </citation>
    <scope>NUCLEOTIDE SEQUENCE [LARGE SCALE GENOMIC DNA]</scope>
    <source>
        <strain evidence="2 3">DSM 43019</strain>
    </source>
</reference>
<accession>A0A1I2GSE4</accession>
<feature type="transmembrane region" description="Helical" evidence="1">
    <location>
        <begin position="12"/>
        <end position="35"/>
    </location>
</feature>
<keyword evidence="3" id="KW-1185">Reference proteome</keyword>
<dbReference type="Proteomes" id="UP000199645">
    <property type="component" value="Unassembled WGS sequence"/>
</dbReference>
<name>A0A1I2GSE4_9ACTN</name>
<gene>
    <name evidence="2" type="ORF">SAMN05421541_107105</name>
</gene>
<proteinExistence type="predicted"/>
<dbReference type="AlphaFoldDB" id="A0A1I2GSE4"/>
<dbReference type="RefSeq" id="WP_093615984.1">
    <property type="nucleotide sequence ID" value="NZ_BOMT01000041.1"/>
</dbReference>
<sequence>MPPAEFTRWGCPAVLINLGVVVLIAILLGTALRLLDTRLPGRSPAVPEATAAVVPEPDSVLRNDM</sequence>
<keyword evidence="1" id="KW-0472">Membrane</keyword>
<dbReference type="EMBL" id="FONV01000007">
    <property type="protein sequence ID" value="SFF20010.1"/>
    <property type="molecule type" value="Genomic_DNA"/>
</dbReference>
<evidence type="ECO:0000313" key="3">
    <source>
        <dbReference type="Proteomes" id="UP000199645"/>
    </source>
</evidence>
<evidence type="ECO:0000313" key="2">
    <source>
        <dbReference type="EMBL" id="SFF20010.1"/>
    </source>
</evidence>
<evidence type="ECO:0000256" key="1">
    <source>
        <dbReference type="SAM" id="Phobius"/>
    </source>
</evidence>
<protein>
    <submittedName>
        <fullName evidence="2">Uncharacterized protein</fullName>
    </submittedName>
</protein>
<organism evidence="2 3">
    <name type="scientific">Actinoplanes philippinensis</name>
    <dbReference type="NCBI Taxonomy" id="35752"/>
    <lineage>
        <taxon>Bacteria</taxon>
        <taxon>Bacillati</taxon>
        <taxon>Actinomycetota</taxon>
        <taxon>Actinomycetes</taxon>
        <taxon>Micromonosporales</taxon>
        <taxon>Micromonosporaceae</taxon>
        <taxon>Actinoplanes</taxon>
    </lineage>
</organism>
<keyword evidence="1" id="KW-0812">Transmembrane</keyword>